<dbReference type="InterPro" id="IPR036396">
    <property type="entry name" value="Cyt_P450_sf"/>
</dbReference>
<organism evidence="15">
    <name type="scientific">Ixodes ricinus</name>
    <name type="common">Common tick</name>
    <name type="synonym">Acarus ricinus</name>
    <dbReference type="NCBI Taxonomy" id="34613"/>
    <lineage>
        <taxon>Eukaryota</taxon>
        <taxon>Metazoa</taxon>
        <taxon>Ecdysozoa</taxon>
        <taxon>Arthropoda</taxon>
        <taxon>Chelicerata</taxon>
        <taxon>Arachnida</taxon>
        <taxon>Acari</taxon>
        <taxon>Parasitiformes</taxon>
        <taxon>Ixodida</taxon>
        <taxon>Ixodoidea</taxon>
        <taxon>Ixodidae</taxon>
        <taxon>Ixodinae</taxon>
        <taxon>Ixodes</taxon>
    </lineage>
</organism>
<dbReference type="EMBL" id="GANP01011104">
    <property type="protein sequence ID" value="JAB73364.1"/>
    <property type="molecule type" value="mRNA"/>
</dbReference>
<evidence type="ECO:0000256" key="10">
    <source>
        <dbReference type="ARBA" id="ARBA00023004"/>
    </source>
</evidence>
<dbReference type="GO" id="GO:0004497">
    <property type="term" value="F:monooxygenase activity"/>
    <property type="evidence" value="ECO:0007669"/>
    <property type="project" value="UniProtKB-KW"/>
</dbReference>
<evidence type="ECO:0000256" key="2">
    <source>
        <dbReference type="ARBA" id="ARBA00004174"/>
    </source>
</evidence>
<keyword evidence="11 14" id="KW-0503">Monooxygenase</keyword>
<dbReference type="PROSITE" id="PS00086">
    <property type="entry name" value="CYTOCHROME_P450"/>
    <property type="match status" value="1"/>
</dbReference>
<evidence type="ECO:0000256" key="1">
    <source>
        <dbReference type="ARBA" id="ARBA00001971"/>
    </source>
</evidence>
<evidence type="ECO:0000256" key="6">
    <source>
        <dbReference type="ARBA" id="ARBA00022723"/>
    </source>
</evidence>
<evidence type="ECO:0000256" key="5">
    <source>
        <dbReference type="ARBA" id="ARBA00022617"/>
    </source>
</evidence>
<reference evidence="15" key="1">
    <citation type="journal article" date="2015" name="Sci. Rep.">
        <title>Tissue- and time-dependent transcription in Ixodes ricinus salivary glands and midguts when blood feeding on the vertebrate host.</title>
        <authorList>
            <person name="Kotsyfakis M."/>
            <person name="Schwarz A."/>
            <person name="Erhart J."/>
            <person name="Ribeiro J.M."/>
        </authorList>
    </citation>
    <scope>NUCLEOTIDE SEQUENCE</scope>
    <source>
        <tissue evidence="15">Salivary gland and midgut</tissue>
    </source>
</reference>
<dbReference type="AlphaFoldDB" id="V5H8C1"/>
<evidence type="ECO:0000256" key="4">
    <source>
        <dbReference type="ARBA" id="ARBA00010617"/>
    </source>
</evidence>
<comment type="similarity">
    <text evidence="4 14">Belongs to the cytochrome P450 family.</text>
</comment>
<dbReference type="PANTHER" id="PTHR24292">
    <property type="entry name" value="CYTOCHROME P450"/>
    <property type="match status" value="1"/>
</dbReference>
<dbReference type="GO" id="GO:0020037">
    <property type="term" value="F:heme binding"/>
    <property type="evidence" value="ECO:0007669"/>
    <property type="project" value="InterPro"/>
</dbReference>
<dbReference type="InterPro" id="IPR017972">
    <property type="entry name" value="Cyt_P450_CS"/>
</dbReference>
<accession>V5H8C1</accession>
<dbReference type="GO" id="GO:0016705">
    <property type="term" value="F:oxidoreductase activity, acting on paired donors, with incorporation or reduction of molecular oxygen"/>
    <property type="evidence" value="ECO:0007669"/>
    <property type="project" value="InterPro"/>
</dbReference>
<dbReference type="PRINTS" id="PR00463">
    <property type="entry name" value="EP450I"/>
</dbReference>
<evidence type="ECO:0000256" key="14">
    <source>
        <dbReference type="RuleBase" id="RU000461"/>
    </source>
</evidence>
<name>V5H8C1_IXORI</name>
<dbReference type="Pfam" id="PF00067">
    <property type="entry name" value="p450"/>
    <property type="match status" value="1"/>
</dbReference>
<keyword evidence="10 13" id="KW-0408">Iron</keyword>
<keyword evidence="9 14" id="KW-0560">Oxidoreductase</keyword>
<dbReference type="InterPro" id="IPR001128">
    <property type="entry name" value="Cyt_P450"/>
</dbReference>
<evidence type="ECO:0000256" key="7">
    <source>
        <dbReference type="ARBA" id="ARBA00022824"/>
    </source>
</evidence>
<evidence type="ECO:0000256" key="11">
    <source>
        <dbReference type="ARBA" id="ARBA00023033"/>
    </source>
</evidence>
<keyword evidence="12" id="KW-0472">Membrane</keyword>
<dbReference type="InterPro" id="IPR002401">
    <property type="entry name" value="Cyt_P450_E_grp-I"/>
</dbReference>
<comment type="subcellular location">
    <subcellularLocation>
        <location evidence="3">Endoplasmic reticulum membrane</location>
        <topology evidence="3">Peripheral membrane protein</topology>
    </subcellularLocation>
    <subcellularLocation>
        <location evidence="2">Microsome membrane</location>
        <topology evidence="2">Peripheral membrane protein</topology>
    </subcellularLocation>
</comment>
<sequence>MTPFATVANAELFVIAGLETVNSALSFATHLLAKHRDVQDKLRAEVKSLIEKDGSITYDNIFSLRYLKQVIAESSRFYPAQPGNVTRRCVKDFELNGFRIPKDTHVHVPVRLMHHDPRYWVDPEEFNPDRFSPEKRSKIEPMAYIPFGIGARNCPASRFAEFELMVVIAKIVAKFKLHLSDQPEKTTINYDGPVILALPEGGVWLRLEKI</sequence>
<keyword evidence="8" id="KW-0492">Microsome</keyword>
<evidence type="ECO:0000256" key="3">
    <source>
        <dbReference type="ARBA" id="ARBA00004406"/>
    </source>
</evidence>
<evidence type="ECO:0000313" key="15">
    <source>
        <dbReference type="EMBL" id="JAB73364.1"/>
    </source>
</evidence>
<proteinExistence type="evidence at transcript level"/>
<dbReference type="SUPFAM" id="SSF48264">
    <property type="entry name" value="Cytochrome P450"/>
    <property type="match status" value="1"/>
</dbReference>
<dbReference type="GO" id="GO:0005506">
    <property type="term" value="F:iron ion binding"/>
    <property type="evidence" value="ECO:0007669"/>
    <property type="project" value="InterPro"/>
</dbReference>
<feature type="binding site" description="axial binding residue" evidence="13">
    <location>
        <position position="154"/>
    </location>
    <ligand>
        <name>heme</name>
        <dbReference type="ChEBI" id="CHEBI:30413"/>
    </ligand>
    <ligandPart>
        <name>Fe</name>
        <dbReference type="ChEBI" id="CHEBI:18248"/>
    </ligandPart>
</feature>
<dbReference type="PRINTS" id="PR00385">
    <property type="entry name" value="P450"/>
</dbReference>
<dbReference type="GO" id="GO:0005789">
    <property type="term" value="C:endoplasmic reticulum membrane"/>
    <property type="evidence" value="ECO:0007669"/>
    <property type="project" value="UniProtKB-SubCell"/>
</dbReference>
<dbReference type="PANTHER" id="PTHR24292:SF102">
    <property type="entry name" value="CYTOCHROME P450 FAMILY-RELATED"/>
    <property type="match status" value="1"/>
</dbReference>
<evidence type="ECO:0000256" key="12">
    <source>
        <dbReference type="ARBA" id="ARBA00023136"/>
    </source>
</evidence>
<protein>
    <submittedName>
        <fullName evidence="15">Putative cytochrome p450 cyp3/cyp5/cyp6/cyp9 subfamily</fullName>
    </submittedName>
</protein>
<evidence type="ECO:0000256" key="8">
    <source>
        <dbReference type="ARBA" id="ARBA00022848"/>
    </source>
</evidence>
<comment type="cofactor">
    <cofactor evidence="1 13">
        <name>heme</name>
        <dbReference type="ChEBI" id="CHEBI:30413"/>
    </cofactor>
</comment>
<dbReference type="InterPro" id="IPR050476">
    <property type="entry name" value="Insect_CytP450_Detox"/>
</dbReference>
<evidence type="ECO:0000256" key="13">
    <source>
        <dbReference type="PIRSR" id="PIRSR602401-1"/>
    </source>
</evidence>
<keyword evidence="5 13" id="KW-0349">Heme</keyword>
<evidence type="ECO:0000256" key="9">
    <source>
        <dbReference type="ARBA" id="ARBA00023002"/>
    </source>
</evidence>
<keyword evidence="7" id="KW-0256">Endoplasmic reticulum</keyword>
<keyword evidence="6 13" id="KW-0479">Metal-binding</keyword>
<dbReference type="Gene3D" id="1.10.630.10">
    <property type="entry name" value="Cytochrome P450"/>
    <property type="match status" value="1"/>
</dbReference>